<dbReference type="GO" id="GO:0150105">
    <property type="term" value="P:protein localization to cell-cell junction"/>
    <property type="evidence" value="ECO:0007669"/>
    <property type="project" value="TreeGrafter"/>
</dbReference>
<name>A0A915DZ99_9BILA</name>
<dbReference type="AlphaFoldDB" id="A0A915DZ99"/>
<organism evidence="3 4">
    <name type="scientific">Ditylenchus dipsaci</name>
    <dbReference type="NCBI Taxonomy" id="166011"/>
    <lineage>
        <taxon>Eukaryota</taxon>
        <taxon>Metazoa</taxon>
        <taxon>Ecdysozoa</taxon>
        <taxon>Nematoda</taxon>
        <taxon>Chromadorea</taxon>
        <taxon>Rhabditida</taxon>
        <taxon>Tylenchina</taxon>
        <taxon>Tylenchomorpha</taxon>
        <taxon>Sphaerularioidea</taxon>
        <taxon>Anguinidae</taxon>
        <taxon>Anguininae</taxon>
        <taxon>Ditylenchus</taxon>
    </lineage>
</organism>
<dbReference type="PANTHER" id="PTHR13865:SF28">
    <property type="entry name" value="POLYCHAETOID, ISOFORM O"/>
    <property type="match status" value="1"/>
</dbReference>
<feature type="domain" description="PDZ" evidence="2">
    <location>
        <begin position="142"/>
        <end position="229"/>
    </location>
</feature>
<dbReference type="PROSITE" id="PS50106">
    <property type="entry name" value="PDZ"/>
    <property type="match status" value="1"/>
</dbReference>
<dbReference type="SMART" id="SM00228">
    <property type="entry name" value="PDZ"/>
    <property type="match status" value="1"/>
</dbReference>
<dbReference type="CDD" id="cd06727">
    <property type="entry name" value="PDZ1_ZO1-like"/>
    <property type="match status" value="1"/>
</dbReference>
<evidence type="ECO:0000313" key="4">
    <source>
        <dbReference type="WBParaSite" id="jg24767"/>
    </source>
</evidence>
<accession>A0A915DZ99</accession>
<evidence type="ECO:0000259" key="2">
    <source>
        <dbReference type="PROSITE" id="PS50106"/>
    </source>
</evidence>
<sequence>MLATLLLPPNLSFSDGNDCKTNAASSTSPQPIDTKNQQDSDQQLQPTTTTISSTSQEDEYVLPSNHFKNAANQALDSHTNPPCCNNGGYARSRLFRGPSEALLPSTEDCYDGSVGSCGSGAALGGQGSSWPATNNCQQQLFSVTLHRAHPNGFGIAISGGCDNPHFVSGDPSIVVSDVIASGPAFGLVQINDRIVSANGLCLENAEYAMAVAVMKDAEQLNMIVKRRVPVPFVEFEQRTLKFTLSKSRKKTVS</sequence>
<dbReference type="Proteomes" id="UP000887574">
    <property type="component" value="Unplaced"/>
</dbReference>
<dbReference type="InterPro" id="IPR036034">
    <property type="entry name" value="PDZ_sf"/>
</dbReference>
<reference evidence="4" key="1">
    <citation type="submission" date="2022-11" db="UniProtKB">
        <authorList>
            <consortium name="WormBaseParasite"/>
        </authorList>
    </citation>
    <scope>IDENTIFICATION</scope>
</reference>
<proteinExistence type="predicted"/>
<feature type="compositionally biased region" description="Polar residues" evidence="1">
    <location>
        <begin position="16"/>
        <end position="46"/>
    </location>
</feature>
<evidence type="ECO:0000313" key="3">
    <source>
        <dbReference type="Proteomes" id="UP000887574"/>
    </source>
</evidence>
<dbReference type="SUPFAM" id="SSF50156">
    <property type="entry name" value="PDZ domain-like"/>
    <property type="match status" value="1"/>
</dbReference>
<dbReference type="GO" id="GO:0098609">
    <property type="term" value="P:cell-cell adhesion"/>
    <property type="evidence" value="ECO:0007669"/>
    <property type="project" value="TreeGrafter"/>
</dbReference>
<dbReference type="InterPro" id="IPR001478">
    <property type="entry name" value="PDZ"/>
</dbReference>
<keyword evidence="3" id="KW-1185">Reference proteome</keyword>
<dbReference type="GO" id="GO:0045216">
    <property type="term" value="P:cell-cell junction organization"/>
    <property type="evidence" value="ECO:0007669"/>
    <property type="project" value="TreeGrafter"/>
</dbReference>
<dbReference type="Pfam" id="PF00595">
    <property type="entry name" value="PDZ"/>
    <property type="match status" value="1"/>
</dbReference>
<feature type="region of interest" description="Disordered" evidence="1">
    <location>
        <begin position="16"/>
        <end position="56"/>
    </location>
</feature>
<protein>
    <submittedName>
        <fullName evidence="4">PDZ domain-containing protein</fullName>
    </submittedName>
</protein>
<dbReference type="GO" id="GO:0005886">
    <property type="term" value="C:plasma membrane"/>
    <property type="evidence" value="ECO:0007669"/>
    <property type="project" value="TreeGrafter"/>
</dbReference>
<dbReference type="PANTHER" id="PTHR13865">
    <property type="entry name" value="TIGHT JUNCTION PROTEIN"/>
    <property type="match status" value="1"/>
</dbReference>
<evidence type="ECO:0000256" key="1">
    <source>
        <dbReference type="SAM" id="MobiDB-lite"/>
    </source>
</evidence>
<dbReference type="GO" id="GO:0005923">
    <property type="term" value="C:bicellular tight junction"/>
    <property type="evidence" value="ECO:0007669"/>
    <property type="project" value="TreeGrafter"/>
</dbReference>
<dbReference type="GO" id="GO:0050839">
    <property type="term" value="F:cell adhesion molecule binding"/>
    <property type="evidence" value="ECO:0007669"/>
    <property type="project" value="TreeGrafter"/>
</dbReference>
<dbReference type="Gene3D" id="2.30.42.10">
    <property type="match status" value="1"/>
</dbReference>
<dbReference type="WBParaSite" id="jg24767">
    <property type="protein sequence ID" value="jg24767"/>
    <property type="gene ID" value="jg24767"/>
</dbReference>